<dbReference type="FunFam" id="1.10.238.10:FF:000055">
    <property type="entry name" value="Intersectin-1 isoform 1"/>
    <property type="match status" value="1"/>
</dbReference>
<dbReference type="PRINTS" id="PR00452">
    <property type="entry name" value="SH3DOMAIN"/>
</dbReference>
<feature type="domain" description="EF-hand" evidence="8">
    <location>
        <begin position="42"/>
        <end position="77"/>
    </location>
</feature>
<evidence type="ECO:0000256" key="3">
    <source>
        <dbReference type="PROSITE-ProRule" id="PRU00192"/>
    </source>
</evidence>
<dbReference type="SUPFAM" id="SSF50044">
    <property type="entry name" value="SH3-domain"/>
    <property type="match status" value="5"/>
</dbReference>
<feature type="domain" description="SH3" evidence="6">
    <location>
        <begin position="828"/>
        <end position="887"/>
    </location>
</feature>
<dbReference type="PROSITE" id="PS50222">
    <property type="entry name" value="EF_HAND_2"/>
    <property type="match status" value="2"/>
</dbReference>
<dbReference type="PRINTS" id="PR00499">
    <property type="entry name" value="P67PHOX"/>
</dbReference>
<gene>
    <name evidence="9" type="primary">RvY_09988-1</name>
    <name evidence="9" type="synonym">RvY_09988.1</name>
    <name evidence="9" type="ORF">RvY_09988</name>
</gene>
<feature type="region of interest" description="Disordered" evidence="5">
    <location>
        <begin position="1055"/>
        <end position="1085"/>
    </location>
</feature>
<evidence type="ECO:0008006" key="11">
    <source>
        <dbReference type="Google" id="ProtNLM"/>
    </source>
</evidence>
<dbReference type="PROSITE" id="PS00018">
    <property type="entry name" value="EF_HAND_1"/>
    <property type="match status" value="2"/>
</dbReference>
<name>A0A1D1VFS0_RAMVA</name>
<evidence type="ECO:0000256" key="4">
    <source>
        <dbReference type="SAM" id="Coils"/>
    </source>
</evidence>
<dbReference type="InterPro" id="IPR000261">
    <property type="entry name" value="EH_dom"/>
</dbReference>
<dbReference type="OrthoDB" id="2015333at2759"/>
<keyword evidence="2" id="KW-0106">Calcium</keyword>
<dbReference type="PANTHER" id="PTHR11216:SF170">
    <property type="entry name" value="DYNAMIN ASSOCIATED PROTEIN 160, ISOFORM D"/>
    <property type="match status" value="1"/>
</dbReference>
<dbReference type="EMBL" id="BDGG01000005">
    <property type="protein sequence ID" value="GAU98912.1"/>
    <property type="molecule type" value="Genomic_DNA"/>
</dbReference>
<keyword evidence="1 3" id="KW-0728">SH3 domain</keyword>
<dbReference type="GO" id="GO:0042734">
    <property type="term" value="C:presynaptic membrane"/>
    <property type="evidence" value="ECO:0007669"/>
    <property type="project" value="TreeGrafter"/>
</dbReference>
<dbReference type="Pfam" id="PF07653">
    <property type="entry name" value="SH3_2"/>
    <property type="match status" value="2"/>
</dbReference>
<feature type="region of interest" description="Disordered" evidence="5">
    <location>
        <begin position="310"/>
        <end position="344"/>
    </location>
</feature>
<dbReference type="CDD" id="cd00052">
    <property type="entry name" value="EH"/>
    <property type="match status" value="2"/>
</dbReference>
<feature type="compositionally biased region" description="Basic and acidic residues" evidence="5">
    <location>
        <begin position="333"/>
        <end position="344"/>
    </location>
</feature>
<dbReference type="Pfam" id="PF00018">
    <property type="entry name" value="SH3_1"/>
    <property type="match status" value="2"/>
</dbReference>
<evidence type="ECO:0000259" key="8">
    <source>
        <dbReference type="PROSITE" id="PS50222"/>
    </source>
</evidence>
<dbReference type="GO" id="GO:0060090">
    <property type="term" value="F:molecular adaptor activity"/>
    <property type="evidence" value="ECO:0007669"/>
    <property type="project" value="TreeGrafter"/>
</dbReference>
<dbReference type="CDD" id="cd11839">
    <property type="entry name" value="SH3_Intersectin_4"/>
    <property type="match status" value="1"/>
</dbReference>
<dbReference type="GO" id="GO:0005509">
    <property type="term" value="F:calcium ion binding"/>
    <property type="evidence" value="ECO:0007669"/>
    <property type="project" value="InterPro"/>
</dbReference>
<evidence type="ECO:0000313" key="9">
    <source>
        <dbReference type="EMBL" id="GAU98912.1"/>
    </source>
</evidence>
<feature type="domain" description="SH3" evidence="6">
    <location>
        <begin position="990"/>
        <end position="1054"/>
    </location>
</feature>
<proteinExistence type="predicted"/>
<protein>
    <recommendedName>
        <fullName evidence="11">Intersectin-1</fullName>
    </recommendedName>
</protein>
<dbReference type="Proteomes" id="UP000186922">
    <property type="component" value="Unassembled WGS sequence"/>
</dbReference>
<evidence type="ECO:0000259" key="7">
    <source>
        <dbReference type="PROSITE" id="PS50031"/>
    </source>
</evidence>
<dbReference type="GO" id="GO:0097708">
    <property type="term" value="C:intracellular vesicle"/>
    <property type="evidence" value="ECO:0007669"/>
    <property type="project" value="TreeGrafter"/>
</dbReference>
<organism evidence="9 10">
    <name type="scientific">Ramazzottius varieornatus</name>
    <name type="common">Water bear</name>
    <name type="synonym">Tardigrade</name>
    <dbReference type="NCBI Taxonomy" id="947166"/>
    <lineage>
        <taxon>Eukaryota</taxon>
        <taxon>Metazoa</taxon>
        <taxon>Ecdysozoa</taxon>
        <taxon>Tardigrada</taxon>
        <taxon>Eutardigrada</taxon>
        <taxon>Parachela</taxon>
        <taxon>Hypsibioidea</taxon>
        <taxon>Ramazzottiidae</taxon>
        <taxon>Ramazzottius</taxon>
    </lineage>
</organism>
<dbReference type="InterPro" id="IPR036028">
    <property type="entry name" value="SH3-like_dom_sf"/>
</dbReference>
<dbReference type="GO" id="GO:0150007">
    <property type="term" value="P:clathrin-dependent synaptic vesicle endocytosis"/>
    <property type="evidence" value="ECO:0007669"/>
    <property type="project" value="TreeGrafter"/>
</dbReference>
<dbReference type="PANTHER" id="PTHR11216">
    <property type="entry name" value="EH DOMAIN"/>
    <property type="match status" value="1"/>
</dbReference>
<dbReference type="Pfam" id="PF14604">
    <property type="entry name" value="SH3_9"/>
    <property type="match status" value="1"/>
</dbReference>
<dbReference type="SMART" id="SM00326">
    <property type="entry name" value="SH3"/>
    <property type="match status" value="5"/>
</dbReference>
<keyword evidence="4" id="KW-0175">Coiled coil</keyword>
<evidence type="ECO:0000256" key="1">
    <source>
        <dbReference type="ARBA" id="ARBA00022443"/>
    </source>
</evidence>
<dbReference type="Gene3D" id="2.30.30.40">
    <property type="entry name" value="SH3 Domains"/>
    <property type="match status" value="5"/>
</dbReference>
<feature type="region of interest" description="Disordered" evidence="5">
    <location>
        <begin position="968"/>
        <end position="990"/>
    </location>
</feature>
<feature type="domain" description="EH" evidence="7">
    <location>
        <begin position="10"/>
        <end position="98"/>
    </location>
</feature>
<accession>A0A1D1VFS0</accession>
<dbReference type="InterPro" id="IPR001452">
    <property type="entry name" value="SH3_domain"/>
</dbReference>
<dbReference type="SUPFAM" id="SSF47473">
    <property type="entry name" value="EF-hand"/>
    <property type="match status" value="2"/>
</dbReference>
<evidence type="ECO:0000256" key="2">
    <source>
        <dbReference type="ARBA" id="ARBA00022837"/>
    </source>
</evidence>
<dbReference type="FunFam" id="2.30.30.40:FF:000072">
    <property type="entry name" value="Unconventional Myosin IB"/>
    <property type="match status" value="1"/>
</dbReference>
<feature type="compositionally biased region" description="Polar residues" evidence="5">
    <location>
        <begin position="310"/>
        <end position="322"/>
    </location>
</feature>
<evidence type="ECO:0000256" key="5">
    <source>
        <dbReference type="SAM" id="MobiDB-lite"/>
    </source>
</evidence>
<comment type="caution">
    <text evidence="9">The sequence shown here is derived from an EMBL/GenBank/DDBJ whole genome shotgun (WGS) entry which is preliminary data.</text>
</comment>
<dbReference type="SMART" id="SM00054">
    <property type="entry name" value="EFh"/>
    <property type="match status" value="2"/>
</dbReference>
<dbReference type="STRING" id="947166.A0A1D1VFS0"/>
<dbReference type="GO" id="GO:0005737">
    <property type="term" value="C:cytoplasm"/>
    <property type="evidence" value="ECO:0007669"/>
    <property type="project" value="TreeGrafter"/>
</dbReference>
<dbReference type="SMART" id="SM00027">
    <property type="entry name" value="EH"/>
    <property type="match status" value="2"/>
</dbReference>
<dbReference type="InterPro" id="IPR002048">
    <property type="entry name" value="EF_hand_dom"/>
</dbReference>
<sequence length="1146" mass="127265">MDPWKMLPDERTKYEHQFTQLNPVDGFLTGSQARDFFLKSQLPGPVLAKVWELSDMNRDGRLDKNEFSIAMHLIRKKLQGSELPATLPHSMLSPVVNPQTTISPSASAWGAMPDVLPRAAASPPSVLGSAGASMPGNLDLHDLNGPLASHSFPIQPNLTGGSFFQGAANKSFDQRSRTGSFPQISTTDTRTATLPAGEWAIPHQTKLKYNKMFHDLDKTRMGSLSGGQARPILTQSGLSVPVLAQVWALGDIDKDGRLTSEEFVLVMHLVELAKQRQPLPAVLPVELIPPSFRRPKGVSSTMPIAVEGSVSSNDAGSLSGTQDAVFPNAPASFEDKRKENYDKGQAELERRRQAIQEMQRQEREERERRERAEQERREALRLEQERKRQAELEERMARQREIQEKEEEERRKILEQQKAARLEMERQRKIERQKQRRHELFNERTRAYEELAHYRQESGGFEINSVDTDAKLADLLRLVEESRNQVRERKDAIDGMRGQRDQLLETISKATQDDARLTEELKRAKSEAASFSGRLSIVGDVREDLPKLTAEVAAQQEKFNEVQSRLSEAETSSSGIKKAIEERNDRIRSLADEFQAKYEEHTKLLHDYHNKQEFLFTSFPSSRSTSSTGHIEPVSDGLYPNLQPLQSSYASPVSTDHYGFDAAAKADTWGDQNGFEAPEDLWGEQSPFGDTTTEQSNGVADIRDKLQNELVMRTPSVKHDIHLSFDNFKKHTFKQYRALFTYTAGNEDELSFHAGDIISVPDSHEGEPGWLPGELNGKTGWLPENHVQLLEEQGAQKEEKFQPTPKSRGNSFSTSLDASAIDAAQLLTGNVKGRAIHPWNAKKETHLTFAKGDVLSLRKKADNWFFGEKEGGKQGWFPAACIEMIAEAEASQGGAVAGGSVEGHRHMALFEYKSDIEGDLSFDAGDVIVVVQKDGDWWTGKIGNRTGIFPSNYVKEQEITSPQAAVTPTQFKSMAPAPPSPSVTEESSKKKPEIVITVAPYAAGGPEQISFAKGDMILVKKKTETGWWEGELQAKGKQKQTGWFPAAYVKSIAGSGQGSDSAAATPTTNSSRTASLSSGSAADISSGISGTKVEAMFDYTAMNDDELSFKKNDIITIIAKEDENWWKGSLNGKTGILPSNYVHILN</sequence>
<keyword evidence="10" id="KW-1185">Reference proteome</keyword>
<feature type="domain" description="SH3" evidence="6">
    <location>
        <begin position="731"/>
        <end position="792"/>
    </location>
</feature>
<feature type="coiled-coil region" evidence="4">
    <location>
        <begin position="552"/>
        <end position="597"/>
    </location>
</feature>
<dbReference type="PROSITE" id="PS50031">
    <property type="entry name" value="EH"/>
    <property type="match status" value="2"/>
</dbReference>
<evidence type="ECO:0000313" key="10">
    <source>
        <dbReference type="Proteomes" id="UP000186922"/>
    </source>
</evidence>
<evidence type="ECO:0000259" key="6">
    <source>
        <dbReference type="PROSITE" id="PS50002"/>
    </source>
</evidence>
<dbReference type="AlphaFoldDB" id="A0A1D1VFS0"/>
<dbReference type="Gene3D" id="1.10.287.1490">
    <property type="match status" value="1"/>
</dbReference>
<dbReference type="InterPro" id="IPR011992">
    <property type="entry name" value="EF-hand-dom_pair"/>
</dbReference>
<feature type="domain" description="SH3" evidence="6">
    <location>
        <begin position="901"/>
        <end position="959"/>
    </location>
</feature>
<feature type="domain" description="SH3" evidence="6">
    <location>
        <begin position="1088"/>
        <end position="1146"/>
    </location>
</feature>
<dbReference type="InterPro" id="IPR018247">
    <property type="entry name" value="EF_Hand_1_Ca_BS"/>
</dbReference>
<reference evidence="9 10" key="1">
    <citation type="journal article" date="2016" name="Nat. Commun.">
        <title>Extremotolerant tardigrade genome and improved radiotolerance of human cultured cells by tardigrade-unique protein.</title>
        <authorList>
            <person name="Hashimoto T."/>
            <person name="Horikawa D.D."/>
            <person name="Saito Y."/>
            <person name="Kuwahara H."/>
            <person name="Kozuka-Hata H."/>
            <person name="Shin-I T."/>
            <person name="Minakuchi Y."/>
            <person name="Ohishi K."/>
            <person name="Motoyama A."/>
            <person name="Aizu T."/>
            <person name="Enomoto A."/>
            <person name="Kondo K."/>
            <person name="Tanaka S."/>
            <person name="Hara Y."/>
            <person name="Koshikawa S."/>
            <person name="Sagara H."/>
            <person name="Miura T."/>
            <person name="Yokobori S."/>
            <person name="Miyagawa K."/>
            <person name="Suzuki Y."/>
            <person name="Kubo T."/>
            <person name="Oyama M."/>
            <person name="Kohara Y."/>
            <person name="Fujiyama A."/>
            <person name="Arakawa K."/>
            <person name="Katayama T."/>
            <person name="Toyoda A."/>
            <person name="Kunieda T."/>
        </authorList>
    </citation>
    <scope>NUCLEOTIDE SEQUENCE [LARGE SCALE GENOMIC DNA]</scope>
    <source>
        <strain evidence="9 10">YOKOZUNA-1</strain>
    </source>
</reference>
<dbReference type="Pfam" id="PF12763">
    <property type="entry name" value="EH"/>
    <property type="match status" value="2"/>
</dbReference>
<feature type="domain" description="EF-hand" evidence="8">
    <location>
        <begin position="238"/>
        <end position="273"/>
    </location>
</feature>
<feature type="domain" description="EH" evidence="7">
    <location>
        <begin position="205"/>
        <end position="294"/>
    </location>
</feature>
<dbReference type="PROSITE" id="PS50002">
    <property type="entry name" value="SH3"/>
    <property type="match status" value="5"/>
</dbReference>
<dbReference type="Gene3D" id="1.10.238.10">
    <property type="entry name" value="EF-hand"/>
    <property type="match status" value="2"/>
</dbReference>